<name>A0A2P5A8T6_PARAD</name>
<proteinExistence type="predicted"/>
<gene>
    <name evidence="1" type="ORF">PanWU01x14_357040</name>
</gene>
<protein>
    <submittedName>
        <fullName evidence="1">Uncharacterized protein</fullName>
    </submittedName>
</protein>
<evidence type="ECO:0000313" key="2">
    <source>
        <dbReference type="Proteomes" id="UP000237105"/>
    </source>
</evidence>
<dbReference type="EMBL" id="JXTB01000768">
    <property type="protein sequence ID" value="PON32929.1"/>
    <property type="molecule type" value="Genomic_DNA"/>
</dbReference>
<reference evidence="2" key="1">
    <citation type="submission" date="2016-06" db="EMBL/GenBank/DDBJ databases">
        <title>Parallel loss of symbiosis genes in relatives of nitrogen-fixing non-legume Parasponia.</title>
        <authorList>
            <person name="Van Velzen R."/>
            <person name="Holmer R."/>
            <person name="Bu F."/>
            <person name="Rutten L."/>
            <person name="Van Zeijl A."/>
            <person name="Liu W."/>
            <person name="Santuari L."/>
            <person name="Cao Q."/>
            <person name="Sharma T."/>
            <person name="Shen D."/>
            <person name="Roswanjaya Y."/>
            <person name="Wardhani T."/>
            <person name="Kalhor M.S."/>
            <person name="Jansen J."/>
            <person name="Van den Hoogen J."/>
            <person name="Gungor B."/>
            <person name="Hartog M."/>
            <person name="Hontelez J."/>
            <person name="Verver J."/>
            <person name="Yang W.-C."/>
            <person name="Schijlen E."/>
            <person name="Repin R."/>
            <person name="Schilthuizen M."/>
            <person name="Schranz E."/>
            <person name="Heidstra R."/>
            <person name="Miyata K."/>
            <person name="Fedorova E."/>
            <person name="Kohlen W."/>
            <person name="Bisseling T."/>
            <person name="Smit S."/>
            <person name="Geurts R."/>
        </authorList>
    </citation>
    <scope>NUCLEOTIDE SEQUENCE [LARGE SCALE GENOMIC DNA]</scope>
    <source>
        <strain evidence="2">cv. WU1-14</strain>
    </source>
</reference>
<dbReference type="OrthoDB" id="10383006at2759"/>
<evidence type="ECO:0000313" key="1">
    <source>
        <dbReference type="EMBL" id="PON32929.1"/>
    </source>
</evidence>
<keyword evidence="2" id="KW-1185">Reference proteome</keyword>
<organism evidence="1 2">
    <name type="scientific">Parasponia andersonii</name>
    <name type="common">Sponia andersonii</name>
    <dbReference type="NCBI Taxonomy" id="3476"/>
    <lineage>
        <taxon>Eukaryota</taxon>
        <taxon>Viridiplantae</taxon>
        <taxon>Streptophyta</taxon>
        <taxon>Embryophyta</taxon>
        <taxon>Tracheophyta</taxon>
        <taxon>Spermatophyta</taxon>
        <taxon>Magnoliopsida</taxon>
        <taxon>eudicotyledons</taxon>
        <taxon>Gunneridae</taxon>
        <taxon>Pentapetalae</taxon>
        <taxon>rosids</taxon>
        <taxon>fabids</taxon>
        <taxon>Rosales</taxon>
        <taxon>Cannabaceae</taxon>
        <taxon>Parasponia</taxon>
    </lineage>
</organism>
<accession>A0A2P5A8T6</accession>
<dbReference type="Proteomes" id="UP000237105">
    <property type="component" value="Unassembled WGS sequence"/>
</dbReference>
<dbReference type="AlphaFoldDB" id="A0A2P5A8T6"/>
<comment type="caution">
    <text evidence="1">The sequence shown here is derived from an EMBL/GenBank/DDBJ whole genome shotgun (WGS) entry which is preliminary data.</text>
</comment>
<sequence>MQVSTSVRINVEKLDKMMQSGLYKGLKGRNFEKFNMSDEDSGDLEALARSDHPSVLNDVVYELEKNISKVDMEEDVI</sequence>